<name>A0A9P8P4J0_9ASCO</name>
<evidence type="ECO:0000313" key="2">
    <source>
        <dbReference type="EMBL" id="KAH3664767.1"/>
    </source>
</evidence>
<reference evidence="2" key="1">
    <citation type="journal article" date="2021" name="Open Biol.">
        <title>Shared evolutionary footprints suggest mitochondrial oxidative damage underlies multiple complex I losses in fungi.</title>
        <authorList>
            <person name="Schikora-Tamarit M.A."/>
            <person name="Marcet-Houben M."/>
            <person name="Nosek J."/>
            <person name="Gabaldon T."/>
        </authorList>
    </citation>
    <scope>NUCLEOTIDE SEQUENCE</scope>
    <source>
        <strain evidence="2">NCAIM Y.01608</strain>
    </source>
</reference>
<gene>
    <name evidence="2" type="ORF">OGATHE_003582</name>
</gene>
<accession>A0A9P8P4J0</accession>
<proteinExistence type="predicted"/>
<comment type="caution">
    <text evidence="2">The sequence shown here is derived from an EMBL/GenBank/DDBJ whole genome shotgun (WGS) entry which is preliminary data.</text>
</comment>
<dbReference type="Proteomes" id="UP000788993">
    <property type="component" value="Unassembled WGS sequence"/>
</dbReference>
<sequence length="144" mass="14800">MFGPDLTASTFGGSTTAGAAGALSSSFFTRSVGPTVSVMSPNPQKVIMATNAVAMATSGSTFVSSSVNSVGELLQEFGIPGPSVLVAVVQIESSKSTAQARLAVDHSVLQSWLVVEVKRLEEKSTADRSNLSVRGKGAQRPGRI</sequence>
<evidence type="ECO:0000313" key="3">
    <source>
        <dbReference type="Proteomes" id="UP000788993"/>
    </source>
</evidence>
<evidence type="ECO:0000256" key="1">
    <source>
        <dbReference type="SAM" id="MobiDB-lite"/>
    </source>
</evidence>
<reference evidence="2" key="2">
    <citation type="submission" date="2021-01" db="EMBL/GenBank/DDBJ databases">
        <authorList>
            <person name="Schikora-Tamarit M.A."/>
        </authorList>
    </citation>
    <scope>NUCLEOTIDE SEQUENCE</scope>
    <source>
        <strain evidence="2">NCAIM Y.01608</strain>
    </source>
</reference>
<organism evidence="2 3">
    <name type="scientific">Ogataea polymorpha</name>
    <dbReference type="NCBI Taxonomy" id="460523"/>
    <lineage>
        <taxon>Eukaryota</taxon>
        <taxon>Fungi</taxon>
        <taxon>Dikarya</taxon>
        <taxon>Ascomycota</taxon>
        <taxon>Saccharomycotina</taxon>
        <taxon>Pichiomycetes</taxon>
        <taxon>Pichiales</taxon>
        <taxon>Pichiaceae</taxon>
        <taxon>Ogataea</taxon>
    </lineage>
</organism>
<dbReference type="EMBL" id="JAEUBD010001178">
    <property type="protein sequence ID" value="KAH3664767.1"/>
    <property type="molecule type" value="Genomic_DNA"/>
</dbReference>
<keyword evidence="3" id="KW-1185">Reference proteome</keyword>
<feature type="region of interest" description="Disordered" evidence="1">
    <location>
        <begin position="123"/>
        <end position="144"/>
    </location>
</feature>
<protein>
    <submittedName>
        <fullName evidence="2">Uncharacterized protein</fullName>
    </submittedName>
</protein>
<dbReference type="AlphaFoldDB" id="A0A9P8P4J0"/>